<dbReference type="PANTHER" id="PTHR40635">
    <property type="match status" value="1"/>
</dbReference>
<dbReference type="AlphaFoldDB" id="A0A4R0RW73"/>
<feature type="compositionally biased region" description="Pro residues" evidence="1">
    <location>
        <begin position="282"/>
        <end position="291"/>
    </location>
</feature>
<keyword evidence="3" id="KW-1185">Reference proteome</keyword>
<protein>
    <submittedName>
        <fullName evidence="2">Uncharacterized protein</fullName>
    </submittedName>
</protein>
<dbReference type="Proteomes" id="UP000292702">
    <property type="component" value="Unassembled WGS sequence"/>
</dbReference>
<name>A0A4R0RW73_9APHY</name>
<feature type="region of interest" description="Disordered" evidence="1">
    <location>
        <begin position="105"/>
        <end position="311"/>
    </location>
</feature>
<organism evidence="2 3">
    <name type="scientific">Steccherinum ochraceum</name>
    <dbReference type="NCBI Taxonomy" id="92696"/>
    <lineage>
        <taxon>Eukaryota</taxon>
        <taxon>Fungi</taxon>
        <taxon>Dikarya</taxon>
        <taxon>Basidiomycota</taxon>
        <taxon>Agaricomycotina</taxon>
        <taxon>Agaricomycetes</taxon>
        <taxon>Polyporales</taxon>
        <taxon>Steccherinaceae</taxon>
        <taxon>Steccherinum</taxon>
    </lineage>
</organism>
<feature type="compositionally biased region" description="Basic residues" evidence="1">
    <location>
        <begin position="149"/>
        <end position="161"/>
    </location>
</feature>
<dbReference type="PANTHER" id="PTHR40635:SF1">
    <property type="match status" value="1"/>
</dbReference>
<reference evidence="2 3" key="1">
    <citation type="submission" date="2018-11" db="EMBL/GenBank/DDBJ databases">
        <title>Genome assembly of Steccherinum ochraceum LE-BIN_3174, the white-rot fungus of the Steccherinaceae family (The Residual Polyporoid clade, Polyporales, Basidiomycota).</title>
        <authorList>
            <person name="Fedorova T.V."/>
            <person name="Glazunova O.A."/>
            <person name="Landesman E.O."/>
            <person name="Moiseenko K.V."/>
            <person name="Psurtseva N.V."/>
            <person name="Savinova O.S."/>
            <person name="Shakhova N.V."/>
            <person name="Tyazhelova T.V."/>
            <person name="Vasina D.V."/>
        </authorList>
    </citation>
    <scope>NUCLEOTIDE SEQUENCE [LARGE SCALE GENOMIC DNA]</scope>
    <source>
        <strain evidence="2 3">LE-BIN_3174</strain>
    </source>
</reference>
<evidence type="ECO:0000313" key="2">
    <source>
        <dbReference type="EMBL" id="TCD68208.1"/>
    </source>
</evidence>
<dbReference type="OrthoDB" id="5374757at2759"/>
<dbReference type="EMBL" id="RWJN01000073">
    <property type="protein sequence ID" value="TCD68208.1"/>
    <property type="molecule type" value="Genomic_DNA"/>
</dbReference>
<evidence type="ECO:0000313" key="3">
    <source>
        <dbReference type="Proteomes" id="UP000292702"/>
    </source>
</evidence>
<feature type="compositionally biased region" description="Acidic residues" evidence="1">
    <location>
        <begin position="166"/>
        <end position="184"/>
    </location>
</feature>
<comment type="caution">
    <text evidence="2">The sequence shown here is derived from an EMBL/GenBank/DDBJ whole genome shotgun (WGS) entry which is preliminary data.</text>
</comment>
<gene>
    <name evidence="2" type="ORF">EIP91_011380</name>
</gene>
<accession>A0A4R0RW73</accession>
<evidence type="ECO:0000256" key="1">
    <source>
        <dbReference type="SAM" id="MobiDB-lite"/>
    </source>
</evidence>
<sequence>MRFGTRNLYYLRISSTAVLPLYLYLDEKHVEWMSDRVLQQVLEDLRNRIPEKLIKEADAQLGLGGPANAKKGTLDVHRGDTYQFGYFLRNMEAHAVVVKTRRFVNAPSQPRAPPPLPPEDTSAKPSEKQGRKRAASRKQKPKNGVSKVTTKKRKTSGKGKGRAVESDDEEEVIDISSDEAEDDIPQQTSNTPAPLRRSSRKAQVASGGYREEDGEEEDEGEPPRVDSDVEMQNDDPVTQEPPGDLPFDAGGLITMDTEDDPAPAPNTTVKAEETDVQLMPQEPQPSPPALAPAPGDSSNMPLDLDVEEEEEKPKLIPKLKYSGFNIHGRCLCVIVEPYPPIRTTPRAVSLAPQGVIGPRAPSIAPADYVPPSVAAQRRARTPLFLPEEGDRERSVTPAPWGAHEERVLPPVPLFSDEPPADDGLGDGFEDGGMFEFSQILRSVGGYPAGTAEDDDEIDGAALFGDADEVRGL</sequence>
<feature type="compositionally biased region" description="Basic residues" evidence="1">
    <location>
        <begin position="130"/>
        <end position="141"/>
    </location>
</feature>
<proteinExistence type="predicted"/>